<evidence type="ECO:0000259" key="14">
    <source>
        <dbReference type="PROSITE" id="PS51910"/>
    </source>
</evidence>
<dbReference type="InterPro" id="IPR001579">
    <property type="entry name" value="Glyco_hydro_18_chit_AS"/>
</dbReference>
<dbReference type="Gene3D" id="3.30.60.10">
    <property type="entry name" value="Endochitinase-like"/>
    <property type="match status" value="2"/>
</dbReference>
<dbReference type="Pfam" id="PF00187">
    <property type="entry name" value="Chitin_bind_1"/>
    <property type="match status" value="1"/>
</dbReference>
<dbReference type="Pfam" id="PF00704">
    <property type="entry name" value="Glyco_hydro_18"/>
    <property type="match status" value="1"/>
</dbReference>
<dbReference type="InterPro" id="IPR011583">
    <property type="entry name" value="Chitinase_II/V-like_cat"/>
</dbReference>
<dbReference type="SUPFAM" id="SSF57016">
    <property type="entry name" value="Plant lectins/antimicrobial peptides"/>
    <property type="match status" value="2"/>
</dbReference>
<dbReference type="Gene3D" id="3.10.50.10">
    <property type="match status" value="1"/>
</dbReference>
<evidence type="ECO:0000256" key="10">
    <source>
        <dbReference type="PROSITE-ProRule" id="PRU00261"/>
    </source>
</evidence>
<dbReference type="PROSITE" id="PS51910">
    <property type="entry name" value="GH18_2"/>
    <property type="match status" value="1"/>
</dbReference>
<dbReference type="PROSITE" id="PS01095">
    <property type="entry name" value="GH18_1"/>
    <property type="match status" value="1"/>
</dbReference>
<dbReference type="PANTHER" id="PTHR11177">
    <property type="entry name" value="CHITINASE"/>
    <property type="match status" value="1"/>
</dbReference>
<dbReference type="Proteomes" id="UP000664132">
    <property type="component" value="Unassembled WGS sequence"/>
</dbReference>
<dbReference type="GO" id="GO:0000272">
    <property type="term" value="P:polysaccharide catabolic process"/>
    <property type="evidence" value="ECO:0007669"/>
    <property type="project" value="UniProtKB-KW"/>
</dbReference>
<keyword evidence="6" id="KW-0146">Chitin degradation</keyword>
<evidence type="ECO:0000256" key="3">
    <source>
        <dbReference type="ARBA" id="ARBA00012729"/>
    </source>
</evidence>
<evidence type="ECO:0000313" key="15">
    <source>
        <dbReference type="EMBL" id="KAG4413003.1"/>
    </source>
</evidence>
<evidence type="ECO:0000313" key="16">
    <source>
        <dbReference type="Proteomes" id="UP000664132"/>
    </source>
</evidence>
<protein>
    <recommendedName>
        <fullName evidence="3">chitinase</fullName>
        <ecNumber evidence="3">3.2.1.14</ecNumber>
    </recommendedName>
</protein>
<keyword evidence="4 10" id="KW-0147">Chitin-binding</keyword>
<dbReference type="InterPro" id="IPR050314">
    <property type="entry name" value="Glycosyl_Hydrlase_18"/>
</dbReference>
<keyword evidence="8 11" id="KW-0326">Glycosidase</keyword>
<dbReference type="OrthoDB" id="73875at2759"/>
<dbReference type="GO" id="GO:0008061">
    <property type="term" value="F:chitin binding"/>
    <property type="evidence" value="ECO:0007669"/>
    <property type="project" value="UniProtKB-UniRule"/>
</dbReference>
<dbReference type="InterPro" id="IPR018371">
    <property type="entry name" value="Chitin-binding_1_CS"/>
</dbReference>
<dbReference type="InterPro" id="IPR036861">
    <property type="entry name" value="Endochitinase-like_sf"/>
</dbReference>
<evidence type="ECO:0000256" key="12">
    <source>
        <dbReference type="SAM" id="SignalP"/>
    </source>
</evidence>
<keyword evidence="12" id="KW-0732">Signal</keyword>
<comment type="similarity">
    <text evidence="2">Belongs to the glycosyl hydrolase 18 family. Chitinase class V subfamily.</text>
</comment>
<keyword evidence="7" id="KW-0119">Carbohydrate metabolism</keyword>
<evidence type="ECO:0000259" key="13">
    <source>
        <dbReference type="PROSITE" id="PS50941"/>
    </source>
</evidence>
<dbReference type="InterPro" id="IPR017853">
    <property type="entry name" value="GH"/>
</dbReference>
<dbReference type="Gene3D" id="3.20.20.80">
    <property type="entry name" value="Glycosidases"/>
    <property type="match status" value="1"/>
</dbReference>
<dbReference type="PROSITE" id="PS50941">
    <property type="entry name" value="CHIT_BIND_I_2"/>
    <property type="match status" value="1"/>
</dbReference>
<dbReference type="GO" id="GO:0006032">
    <property type="term" value="P:chitin catabolic process"/>
    <property type="evidence" value="ECO:0007669"/>
    <property type="project" value="UniProtKB-KW"/>
</dbReference>
<evidence type="ECO:0000256" key="8">
    <source>
        <dbReference type="ARBA" id="ARBA00023295"/>
    </source>
</evidence>
<organism evidence="15 16">
    <name type="scientific">Cadophora malorum</name>
    <dbReference type="NCBI Taxonomy" id="108018"/>
    <lineage>
        <taxon>Eukaryota</taxon>
        <taxon>Fungi</taxon>
        <taxon>Dikarya</taxon>
        <taxon>Ascomycota</taxon>
        <taxon>Pezizomycotina</taxon>
        <taxon>Leotiomycetes</taxon>
        <taxon>Helotiales</taxon>
        <taxon>Ploettnerulaceae</taxon>
        <taxon>Cadophora</taxon>
    </lineage>
</organism>
<proteinExistence type="inferred from homology"/>
<reference evidence="15" key="1">
    <citation type="submission" date="2021-02" db="EMBL/GenBank/DDBJ databases">
        <title>Genome sequence Cadophora malorum strain M34.</title>
        <authorList>
            <person name="Stefanovic E."/>
            <person name="Vu D."/>
            <person name="Scully C."/>
            <person name="Dijksterhuis J."/>
            <person name="Roader J."/>
            <person name="Houbraken J."/>
        </authorList>
    </citation>
    <scope>NUCLEOTIDE SEQUENCE</scope>
    <source>
        <strain evidence="15">M34</strain>
    </source>
</reference>
<comment type="catalytic activity">
    <reaction evidence="1">
        <text>Random endo-hydrolysis of N-acetyl-beta-D-glucosaminide (1-&gt;4)-beta-linkages in chitin and chitodextrins.</text>
        <dbReference type="EC" id="3.2.1.14"/>
    </reaction>
</comment>
<keyword evidence="9" id="KW-0624">Polysaccharide degradation</keyword>
<evidence type="ECO:0000256" key="9">
    <source>
        <dbReference type="ARBA" id="ARBA00023326"/>
    </source>
</evidence>
<name>A0A8H7T605_9HELO</name>
<evidence type="ECO:0000256" key="2">
    <source>
        <dbReference type="ARBA" id="ARBA00008682"/>
    </source>
</evidence>
<evidence type="ECO:0000256" key="7">
    <source>
        <dbReference type="ARBA" id="ARBA00023277"/>
    </source>
</evidence>
<dbReference type="SUPFAM" id="SSF54556">
    <property type="entry name" value="Chitinase insertion domain"/>
    <property type="match status" value="1"/>
</dbReference>
<evidence type="ECO:0000256" key="6">
    <source>
        <dbReference type="ARBA" id="ARBA00023024"/>
    </source>
</evidence>
<dbReference type="InterPro" id="IPR001223">
    <property type="entry name" value="Glyco_hydro18_cat"/>
</dbReference>
<dbReference type="PROSITE" id="PS00026">
    <property type="entry name" value="CHIT_BIND_I_1"/>
    <property type="match status" value="2"/>
</dbReference>
<dbReference type="SMART" id="SM00270">
    <property type="entry name" value="ChtBD1"/>
    <property type="match status" value="3"/>
</dbReference>
<gene>
    <name evidence="15" type="ORF">IFR04_013862</name>
</gene>
<comment type="caution">
    <text evidence="15">The sequence shown here is derived from an EMBL/GenBank/DDBJ whole genome shotgun (WGS) entry which is preliminary data.</text>
</comment>
<keyword evidence="10" id="KW-1015">Disulfide bond</keyword>
<sequence>MSTHPLRILQKHWQFTLLLFAIFTISLTTAQDCSKTKLCATGCCSQFGFCGTGTDHCGTGCLSTCDFKLGCDANNPCALGTGCCSKFGFCGLGPDYCAKELCVAGCDSKSYCDPGYGASGFAEVEACPLNVCCSKWGFCGLTEEFCGNKTITRPSCSSSGATTRVVGYYEGWANTRVCEAFPPKNIPLGVYTHINFAFASINPSTFEVVPGSPGDVDLYQQVTLFKNQQPGLKVFIAIGGWTFNDPGPTARTFSDIAASTANQNKFFTSLTSFMSTYNFDGVDLDWEYPGADDRSGRPEDFVNFPIFVANLKSHLTSTGGRDGVTVTIPASYWYLQHFDIVKLEKSIDFFNVMTYDLHGLWDKGNKWMGEFLNAHTNLTEITTSLDLLWRNKISPSKVTLGLAFYARTFTMADRSCSTPGCLFSSAGTAGLCTDSIGTLSNAEIADRIKLSKLTPIHYEDAAVKVITWDDQWVAYDDADTFQQKADFARSQCLGGVMVWALSQDSSDLASSGALATATGSDSYASFQRKTVGDPAAPRTTEITTVKNQQCRWSDCGSGCESLGSNFVKIFRSAGNGDTGKIKLGESIQDSSYCGSKSLLRQFCCPSEHPIPACAHFYFNNGKCNADKDKSCDDEGVYIEVGSMNQDCNTKKKGGYEQICCTHNTASMELYKQCMWNGKPGECDKKSVQPVNENNCPVSFFTTQIAASAAGSGGTYCGQLNGLGNDGFHMQHRDYCCANGEANKQWSNCVVSANIGSIPAGRDKNKWCQSGCSSGKVRVAMDNALSCYDNGGAQVWCCEDHYVYTVTTVTVDAQLKAYQDAAAAFVKSPSAECAAYGGGLGGGGGLKRRSQDKYALSTLQSRQTSGISGSAAVAQMVSLLYAILTSAIDASDMLKEYHATCKKIPIVWSFIKIGTNPDDLLGDNAMTQLGFTYLLLKSLTTFFDTDIRYKFMSNTDKSKNVPCSLELYNNAIKAGANDGSPTATKRCDQWTIVRLNNDFFDGDEDFVDSQSARKRRAISDPAVTDYHHHEEEYHHLEKRDGAPRPYTVTLGTDSNGNPQIIIIYSWVYPNGRNGQALVDATGVNIRYSLADNGDCSTAVYAETGDPEDVPAWAVEHIFELQTVARLLEFIVLTVLPGVNTGGVNIPEYRSSRAGIPAWVITNWFQRDYGTWGPGSDTFGLIGRPDQRMMWHLGAKNNANHFVLMDAIGNSYKAKGWALKAPVADTTWVENGYDRTTPGHGTNATSAIRGVLGVLSYLSMPRIAQNMNSLVLALHDSLAEFQTVFNHNMFLHGYFMNALPIWDEGVEAWGSRMDSFIRNWVLNRITHLRGIWLNVQRTSQDPVLLAFAEEILDDLAQLNLEAETTGANLNAFKNAPL</sequence>
<evidence type="ECO:0000256" key="1">
    <source>
        <dbReference type="ARBA" id="ARBA00000822"/>
    </source>
</evidence>
<dbReference type="EC" id="3.2.1.14" evidence="3"/>
<dbReference type="CDD" id="cd00035">
    <property type="entry name" value="ChtBD1"/>
    <property type="match status" value="2"/>
</dbReference>
<evidence type="ECO:0000256" key="4">
    <source>
        <dbReference type="ARBA" id="ARBA00022669"/>
    </source>
</evidence>
<feature type="domain" description="GH18" evidence="14">
    <location>
        <begin position="163"/>
        <end position="521"/>
    </location>
</feature>
<evidence type="ECO:0000256" key="11">
    <source>
        <dbReference type="RuleBase" id="RU000489"/>
    </source>
</evidence>
<keyword evidence="16" id="KW-1185">Reference proteome</keyword>
<dbReference type="InterPro" id="IPR029070">
    <property type="entry name" value="Chitinase_insertion_sf"/>
</dbReference>
<feature type="disulfide bond" evidence="10">
    <location>
        <begin position="83"/>
        <end position="97"/>
    </location>
</feature>
<dbReference type="PANTHER" id="PTHR11177:SF333">
    <property type="entry name" value="CHITINASE"/>
    <property type="match status" value="1"/>
</dbReference>
<dbReference type="GO" id="GO:0008843">
    <property type="term" value="F:endochitinase activity"/>
    <property type="evidence" value="ECO:0007669"/>
    <property type="project" value="UniProtKB-EC"/>
</dbReference>
<feature type="chain" id="PRO_5034986963" description="chitinase" evidence="12">
    <location>
        <begin position="31"/>
        <end position="1375"/>
    </location>
</feature>
<comment type="caution">
    <text evidence="10">Lacks conserved residue(s) required for the propagation of feature annotation.</text>
</comment>
<accession>A0A8H7T605</accession>
<evidence type="ECO:0000256" key="5">
    <source>
        <dbReference type="ARBA" id="ARBA00022801"/>
    </source>
</evidence>
<dbReference type="SMART" id="SM00636">
    <property type="entry name" value="Glyco_18"/>
    <property type="match status" value="1"/>
</dbReference>
<keyword evidence="5 11" id="KW-0378">Hydrolase</keyword>
<dbReference type="SUPFAM" id="SSF51445">
    <property type="entry name" value="(Trans)glycosidases"/>
    <property type="match status" value="1"/>
</dbReference>
<dbReference type="EMBL" id="JAFJYH010000339">
    <property type="protein sequence ID" value="KAG4413003.1"/>
    <property type="molecule type" value="Genomic_DNA"/>
</dbReference>
<feature type="signal peptide" evidence="12">
    <location>
        <begin position="1"/>
        <end position="30"/>
    </location>
</feature>
<dbReference type="InterPro" id="IPR001002">
    <property type="entry name" value="Chitin-bd_1"/>
</dbReference>
<feature type="domain" description="Chitin-binding type-1" evidence="13">
    <location>
        <begin position="54"/>
        <end position="114"/>
    </location>
</feature>